<comment type="similarity">
    <text evidence="5">Belongs to the purine/pyrimidine phosphoribosyltransferase family.</text>
</comment>
<dbReference type="SUPFAM" id="SSF53271">
    <property type="entry name" value="PRTase-like"/>
    <property type="match status" value="1"/>
</dbReference>
<evidence type="ECO:0000256" key="10">
    <source>
        <dbReference type="ARBA" id="ARBA00022676"/>
    </source>
</evidence>
<keyword evidence="9" id="KW-0963">Cytoplasm</keyword>
<dbReference type="InterPro" id="IPR029057">
    <property type="entry name" value="PRTase-like"/>
</dbReference>
<dbReference type="GO" id="GO:0002055">
    <property type="term" value="F:adenine binding"/>
    <property type="evidence" value="ECO:0007669"/>
    <property type="project" value="TreeGrafter"/>
</dbReference>
<keyword evidence="10 15" id="KW-0328">Glycosyltransferase</keyword>
<gene>
    <name evidence="15" type="primary">Aprt</name>
    <name evidence="15" type="ORF">GWK47_019149</name>
</gene>
<comment type="function">
    <text evidence="2">Catalyzes a salvage reaction resulting in the formation of AMP, that is energically less costly than de novo synthesis.</text>
</comment>
<dbReference type="Pfam" id="PF00156">
    <property type="entry name" value="Pribosyltran"/>
    <property type="match status" value="1"/>
</dbReference>
<comment type="caution">
    <text evidence="15">The sequence shown here is derived from an EMBL/GenBank/DDBJ whole genome shotgun (WGS) entry which is preliminary data.</text>
</comment>
<evidence type="ECO:0000256" key="11">
    <source>
        <dbReference type="ARBA" id="ARBA00022679"/>
    </source>
</evidence>
<dbReference type="HAMAP" id="MF_00004">
    <property type="entry name" value="Aden_phosphoribosyltr"/>
    <property type="match status" value="1"/>
</dbReference>
<accession>A0A8J4XSL5</accession>
<dbReference type="PANTHER" id="PTHR32315">
    <property type="entry name" value="ADENINE PHOSPHORIBOSYLTRANSFERASE"/>
    <property type="match status" value="1"/>
</dbReference>
<dbReference type="EMBL" id="JACEEZ010022703">
    <property type="protein sequence ID" value="KAG0712122.1"/>
    <property type="molecule type" value="Genomic_DNA"/>
</dbReference>
<comment type="subcellular location">
    <subcellularLocation>
        <location evidence="3">Cytoplasm</location>
    </subcellularLocation>
</comment>
<dbReference type="GO" id="GO:0044209">
    <property type="term" value="P:AMP salvage"/>
    <property type="evidence" value="ECO:0007669"/>
    <property type="project" value="UniProtKB-UniPathway"/>
</dbReference>
<dbReference type="FunFam" id="3.40.50.2020:FF:000004">
    <property type="entry name" value="Adenine phosphoribosyltransferase"/>
    <property type="match status" value="1"/>
</dbReference>
<evidence type="ECO:0000256" key="6">
    <source>
        <dbReference type="ARBA" id="ARBA00011738"/>
    </source>
</evidence>
<proteinExistence type="inferred from homology"/>
<evidence type="ECO:0000256" key="7">
    <source>
        <dbReference type="ARBA" id="ARBA00011893"/>
    </source>
</evidence>
<dbReference type="Gene3D" id="3.40.50.2020">
    <property type="match status" value="1"/>
</dbReference>
<evidence type="ECO:0000256" key="5">
    <source>
        <dbReference type="ARBA" id="ARBA00008391"/>
    </source>
</evidence>
<feature type="region of interest" description="Disordered" evidence="13">
    <location>
        <begin position="1"/>
        <end position="22"/>
    </location>
</feature>
<reference evidence="15" key="1">
    <citation type="submission" date="2020-07" db="EMBL/GenBank/DDBJ databases">
        <title>The High-quality genome of the commercially important snow crab, Chionoecetes opilio.</title>
        <authorList>
            <person name="Jeong J.-H."/>
            <person name="Ryu S."/>
        </authorList>
    </citation>
    <scope>NUCLEOTIDE SEQUENCE</scope>
    <source>
        <strain evidence="15">MADBK_172401_WGS</strain>
        <tissue evidence="15">Digestive gland</tissue>
    </source>
</reference>
<evidence type="ECO:0000256" key="4">
    <source>
        <dbReference type="ARBA" id="ARBA00004659"/>
    </source>
</evidence>
<dbReference type="UniPathway" id="UPA00588">
    <property type="reaction ID" value="UER00646"/>
</dbReference>
<comment type="pathway">
    <text evidence="4">Purine metabolism; AMP biosynthesis via salvage pathway; AMP from adenine: step 1/1.</text>
</comment>
<evidence type="ECO:0000256" key="1">
    <source>
        <dbReference type="ARBA" id="ARBA00000868"/>
    </source>
</evidence>
<organism evidence="15 16">
    <name type="scientific">Chionoecetes opilio</name>
    <name type="common">Atlantic snow crab</name>
    <name type="synonym">Cancer opilio</name>
    <dbReference type="NCBI Taxonomy" id="41210"/>
    <lineage>
        <taxon>Eukaryota</taxon>
        <taxon>Metazoa</taxon>
        <taxon>Ecdysozoa</taxon>
        <taxon>Arthropoda</taxon>
        <taxon>Crustacea</taxon>
        <taxon>Multicrustacea</taxon>
        <taxon>Malacostraca</taxon>
        <taxon>Eumalacostraca</taxon>
        <taxon>Eucarida</taxon>
        <taxon>Decapoda</taxon>
        <taxon>Pleocyemata</taxon>
        <taxon>Brachyura</taxon>
        <taxon>Eubrachyura</taxon>
        <taxon>Majoidea</taxon>
        <taxon>Majidae</taxon>
        <taxon>Chionoecetes</taxon>
    </lineage>
</organism>
<evidence type="ECO:0000256" key="9">
    <source>
        <dbReference type="ARBA" id="ARBA00022490"/>
    </source>
</evidence>
<dbReference type="AlphaFoldDB" id="A0A8J4XSL5"/>
<evidence type="ECO:0000256" key="12">
    <source>
        <dbReference type="ARBA" id="ARBA00022726"/>
    </source>
</evidence>
<keyword evidence="16" id="KW-1185">Reference proteome</keyword>
<dbReference type="EC" id="2.4.2.7" evidence="7"/>
<dbReference type="Proteomes" id="UP000770661">
    <property type="component" value="Unassembled WGS sequence"/>
</dbReference>
<evidence type="ECO:0000256" key="8">
    <source>
        <dbReference type="ARBA" id="ARBA00017366"/>
    </source>
</evidence>
<dbReference type="GO" id="GO:0003999">
    <property type="term" value="F:adenine phosphoribosyltransferase activity"/>
    <property type="evidence" value="ECO:0007669"/>
    <property type="project" value="UniProtKB-EC"/>
</dbReference>
<evidence type="ECO:0000256" key="13">
    <source>
        <dbReference type="SAM" id="MobiDB-lite"/>
    </source>
</evidence>
<dbReference type="InterPro" id="IPR050054">
    <property type="entry name" value="UPRTase/APRTase"/>
</dbReference>
<comment type="subunit">
    <text evidence="6">Homodimer.</text>
</comment>
<dbReference type="GO" id="GO:0005737">
    <property type="term" value="C:cytoplasm"/>
    <property type="evidence" value="ECO:0007669"/>
    <property type="project" value="UniProtKB-SubCell"/>
</dbReference>
<keyword evidence="11" id="KW-0808">Transferase</keyword>
<keyword evidence="12" id="KW-0660">Purine salvage</keyword>
<dbReference type="GO" id="GO:0016208">
    <property type="term" value="F:AMP binding"/>
    <property type="evidence" value="ECO:0007669"/>
    <property type="project" value="TreeGrafter"/>
</dbReference>
<protein>
    <recommendedName>
        <fullName evidence="8">Adenine phosphoribosyltransferase</fullName>
        <ecNumber evidence="7">2.4.2.7</ecNumber>
    </recommendedName>
</protein>
<evidence type="ECO:0000256" key="3">
    <source>
        <dbReference type="ARBA" id="ARBA00004496"/>
    </source>
</evidence>
<comment type="catalytic activity">
    <reaction evidence="1">
        <text>AMP + diphosphate = 5-phospho-alpha-D-ribose 1-diphosphate + adenine</text>
        <dbReference type="Rhea" id="RHEA:16609"/>
        <dbReference type="ChEBI" id="CHEBI:16708"/>
        <dbReference type="ChEBI" id="CHEBI:33019"/>
        <dbReference type="ChEBI" id="CHEBI:58017"/>
        <dbReference type="ChEBI" id="CHEBI:456215"/>
        <dbReference type="EC" id="2.4.2.7"/>
    </reaction>
</comment>
<evidence type="ECO:0000313" key="15">
    <source>
        <dbReference type="EMBL" id="KAG0712122.1"/>
    </source>
</evidence>
<dbReference type="OrthoDB" id="363185at2759"/>
<dbReference type="GO" id="GO:0006168">
    <property type="term" value="P:adenine salvage"/>
    <property type="evidence" value="ECO:0007669"/>
    <property type="project" value="InterPro"/>
</dbReference>
<dbReference type="InterPro" id="IPR005764">
    <property type="entry name" value="Ade_phspho_trans"/>
</dbReference>
<dbReference type="GO" id="GO:0006166">
    <property type="term" value="P:purine ribonucleoside salvage"/>
    <property type="evidence" value="ECO:0007669"/>
    <property type="project" value="UniProtKB-KW"/>
</dbReference>
<dbReference type="CDD" id="cd06223">
    <property type="entry name" value="PRTases_typeI"/>
    <property type="match status" value="1"/>
</dbReference>
<dbReference type="NCBIfam" id="NF002636">
    <property type="entry name" value="PRK02304.1-5"/>
    <property type="match status" value="1"/>
</dbReference>
<evidence type="ECO:0000313" key="16">
    <source>
        <dbReference type="Proteomes" id="UP000770661"/>
    </source>
</evidence>
<evidence type="ECO:0000256" key="2">
    <source>
        <dbReference type="ARBA" id="ARBA00003968"/>
    </source>
</evidence>
<feature type="domain" description="Phosphoribosyltransferase" evidence="14">
    <location>
        <begin position="69"/>
        <end position="195"/>
    </location>
</feature>
<sequence length="213" mass="23189">MGKCPTTGRWERPAGEPLSKSPAALRRTLPSGRRITMEDTRVKRITETITAHPDFPKPGILFRDIFSVLAEPSVFRDLTDVLTERARAARPAPDVVVGLESRGFLFGTPLALALKIPFVPVRKKGKLPGELKQVSFTLEYGSDVFEAQVGNIKAGQKVLIVDDLLATGGSMKAACDLVTSMGATVSLCLVCIELGDLKGKEKLRHPFDTIVKY</sequence>
<evidence type="ECO:0000259" key="14">
    <source>
        <dbReference type="Pfam" id="PF00156"/>
    </source>
</evidence>
<dbReference type="InterPro" id="IPR000836">
    <property type="entry name" value="PRTase_dom"/>
</dbReference>
<name>A0A8J4XSL5_CHIOP</name>
<dbReference type="PANTHER" id="PTHR32315:SF3">
    <property type="entry name" value="ADENINE PHOSPHORIBOSYLTRANSFERASE"/>
    <property type="match status" value="1"/>
</dbReference>